<dbReference type="GO" id="GO:0006772">
    <property type="term" value="P:thiamine metabolic process"/>
    <property type="evidence" value="ECO:0007669"/>
    <property type="project" value="UniProtKB-ARBA"/>
</dbReference>
<dbReference type="Proteomes" id="UP000239560">
    <property type="component" value="Unassembled WGS sequence"/>
</dbReference>
<evidence type="ECO:0000259" key="1">
    <source>
        <dbReference type="Pfam" id="PF03070"/>
    </source>
</evidence>
<dbReference type="CDD" id="cd19357">
    <property type="entry name" value="TenA_E_At3g16990-like"/>
    <property type="match status" value="1"/>
</dbReference>
<dbReference type="OrthoDB" id="37730at2759"/>
<dbReference type="InterPro" id="IPR016084">
    <property type="entry name" value="Haem_Oase-like_multi-hlx"/>
</dbReference>
<dbReference type="InterPro" id="IPR004305">
    <property type="entry name" value="Thiaminase-2/PQQC"/>
</dbReference>
<dbReference type="SUPFAM" id="SSF48613">
    <property type="entry name" value="Heme oxygenase-like"/>
    <property type="match status" value="1"/>
</dbReference>
<gene>
    <name evidence="2" type="ORF">AAT19DRAFT_10396</name>
</gene>
<dbReference type="AlphaFoldDB" id="A0A2T0A0I8"/>
<dbReference type="InterPro" id="IPR053261">
    <property type="entry name" value="Polyketide-peptide_reg"/>
</dbReference>
<organism evidence="2 3">
    <name type="scientific">Rhodotorula toruloides</name>
    <name type="common">Yeast</name>
    <name type="synonym">Rhodosporidium toruloides</name>
    <dbReference type="NCBI Taxonomy" id="5286"/>
    <lineage>
        <taxon>Eukaryota</taxon>
        <taxon>Fungi</taxon>
        <taxon>Dikarya</taxon>
        <taxon>Basidiomycota</taxon>
        <taxon>Pucciniomycotina</taxon>
        <taxon>Microbotryomycetes</taxon>
        <taxon>Sporidiobolales</taxon>
        <taxon>Sporidiobolaceae</taxon>
        <taxon>Rhodotorula</taxon>
    </lineage>
</organism>
<dbReference type="Pfam" id="PF03070">
    <property type="entry name" value="TENA_THI-4"/>
    <property type="match status" value="1"/>
</dbReference>
<evidence type="ECO:0000313" key="3">
    <source>
        <dbReference type="Proteomes" id="UP000239560"/>
    </source>
</evidence>
<sequence>MPSFTETMLERYSDEITVATQHPFLAAAGRHELTRDKLSEWLTQDRCYALHGSSLISALPLSSFPHQADAHKTLSLLSYALSNIDREVTFFDDLSSKYLVDLEGQVLRPTTRAYIDLMIATGAEASRNGGNLEEAIVLLWTMEKLYNLAWKYAGSLSPSSSSSRNPSDPRTSAAITELIQNWTSEEFDLFVEKCGEEVEKLDLIEGTDAWERAEEMFKYVLYLEQRFWPDMYAGPSRGALGSLSRRSSMAMSRRNSENVSGRSSVNLSRRSSFILNNISDQ</sequence>
<feature type="domain" description="Thiaminase-2/PQQC" evidence="1">
    <location>
        <begin position="18"/>
        <end position="232"/>
    </location>
</feature>
<accession>A0A2T0A0I8</accession>
<proteinExistence type="predicted"/>
<protein>
    <recommendedName>
        <fullName evidence="1">Thiaminase-2/PQQC domain-containing protein</fullName>
    </recommendedName>
</protein>
<evidence type="ECO:0000313" key="2">
    <source>
        <dbReference type="EMBL" id="PRQ71538.1"/>
    </source>
</evidence>
<dbReference type="PANTHER" id="PTHR41813">
    <property type="entry name" value="REGULATOR PAB1642, PUTATIVE (AFU_ORTHOLOGUE AFUA_3G11955)-RELATED"/>
    <property type="match status" value="1"/>
</dbReference>
<name>A0A2T0A0I8_RHOTO</name>
<reference evidence="2 3" key="1">
    <citation type="journal article" date="2018" name="Elife">
        <title>Functional genomics of lipid metabolism in the oleaginous yeast Rhodosporidium toruloides.</title>
        <authorList>
            <person name="Coradetti S.T."/>
            <person name="Pinel D."/>
            <person name="Geiselman G."/>
            <person name="Ito M."/>
            <person name="Mondo S."/>
            <person name="Reilly M.C."/>
            <person name="Cheng Y.F."/>
            <person name="Bauer S."/>
            <person name="Grigoriev I."/>
            <person name="Gladden J.M."/>
            <person name="Simmons B.A."/>
            <person name="Brem R."/>
            <person name="Arkin A.P."/>
            <person name="Skerker J.M."/>
        </authorList>
    </citation>
    <scope>NUCLEOTIDE SEQUENCE [LARGE SCALE GENOMIC DNA]</scope>
    <source>
        <strain evidence="2 3">NBRC 0880</strain>
    </source>
</reference>
<comment type="caution">
    <text evidence="2">The sequence shown here is derived from an EMBL/GenBank/DDBJ whole genome shotgun (WGS) entry which is preliminary data.</text>
</comment>
<dbReference type="PANTHER" id="PTHR41813:SF2">
    <property type="entry name" value="REGULATOR PAB1642, PUTATIVE (AFU_ORTHOLOGUE AFUA_3G11955)-RELATED"/>
    <property type="match status" value="1"/>
</dbReference>
<dbReference type="Gene3D" id="1.20.910.10">
    <property type="entry name" value="Heme oxygenase-like"/>
    <property type="match status" value="1"/>
</dbReference>
<dbReference type="EMBL" id="LCTV02000012">
    <property type="protein sequence ID" value="PRQ71538.1"/>
    <property type="molecule type" value="Genomic_DNA"/>
</dbReference>